<protein>
    <submittedName>
        <fullName evidence="1">Uncharacterized protein</fullName>
    </submittedName>
</protein>
<gene>
    <name evidence="1" type="ORF">UB32_17845</name>
</gene>
<dbReference type="RefSeq" id="WP_044396370.1">
    <property type="nucleotide sequence ID" value="NZ_JXIQ01000191.1"/>
</dbReference>
<reference evidence="1 2" key="1">
    <citation type="submission" date="2015-01" db="EMBL/GenBank/DDBJ databases">
        <title>Draft genome sequences of the supercritical CO2 tolerant bacteria Bacillus subterraneus MITOT1 and Bacillus cereus MIT0214.</title>
        <authorList>
            <person name="Peet K.C."/>
            <person name="Thompson J.R."/>
        </authorList>
    </citation>
    <scope>NUCLEOTIDE SEQUENCE [LARGE SCALE GENOMIC DNA]</scope>
    <source>
        <strain evidence="1 2">MITOT1</strain>
    </source>
</reference>
<keyword evidence="2" id="KW-1185">Reference proteome</keyword>
<comment type="caution">
    <text evidence="1">The sequence shown here is derived from an EMBL/GenBank/DDBJ whole genome shotgun (WGS) entry which is preliminary data.</text>
</comment>
<accession>A0A0D6Z6I2</accession>
<dbReference type="EMBL" id="JXIQ01000191">
    <property type="protein sequence ID" value="KIY20661.1"/>
    <property type="molecule type" value="Genomic_DNA"/>
</dbReference>
<sequence length="161" mass="18593">MFNVQELTEKAGYEYWVLRKCLVAIEKHAGVSSDVTVAFRKDGTKEHIMQMYSEFGSEKRVQVIEDLSPLLFVSSYKMIDMYIEWILYSNGQQVPRRFDQKYKTCIENASTLSLPTPISVDDRRDTGTGTLSHHFFTTGLVWWLHSRGMEVWGVGWLGSVK</sequence>
<dbReference type="PATRIC" id="fig|285983.3.peg.3049"/>
<dbReference type="AlphaFoldDB" id="A0A0D6Z6I2"/>
<evidence type="ECO:0000313" key="2">
    <source>
        <dbReference type="Proteomes" id="UP000032512"/>
    </source>
</evidence>
<proteinExistence type="predicted"/>
<dbReference type="OrthoDB" id="2991670at2"/>
<name>A0A0D6Z6I2_9BACI</name>
<organism evidence="1 2">
    <name type="scientific">Mesobacillus subterraneus</name>
    <dbReference type="NCBI Taxonomy" id="285983"/>
    <lineage>
        <taxon>Bacteria</taxon>
        <taxon>Bacillati</taxon>
        <taxon>Bacillota</taxon>
        <taxon>Bacilli</taxon>
        <taxon>Bacillales</taxon>
        <taxon>Bacillaceae</taxon>
        <taxon>Mesobacillus</taxon>
    </lineage>
</organism>
<evidence type="ECO:0000313" key="1">
    <source>
        <dbReference type="EMBL" id="KIY20661.1"/>
    </source>
</evidence>
<dbReference type="Proteomes" id="UP000032512">
    <property type="component" value="Unassembled WGS sequence"/>
</dbReference>